<organism evidence="7 8">
    <name type="scientific">Acetobacter vaccinii</name>
    <dbReference type="NCBI Taxonomy" id="2592655"/>
    <lineage>
        <taxon>Bacteria</taxon>
        <taxon>Pseudomonadati</taxon>
        <taxon>Pseudomonadota</taxon>
        <taxon>Alphaproteobacteria</taxon>
        <taxon>Acetobacterales</taxon>
        <taxon>Acetobacteraceae</taxon>
        <taxon>Acetobacter</taxon>
    </lineage>
</organism>
<accession>A0A5C1YQ18</accession>
<dbReference type="InterPro" id="IPR032416">
    <property type="entry name" value="Peptidase_M24_C"/>
</dbReference>
<reference evidence="7 8" key="1">
    <citation type="submission" date="2019-09" db="EMBL/GenBank/DDBJ databases">
        <title>Genome sequencing of strain KACC 21233.</title>
        <authorList>
            <person name="Heo J."/>
            <person name="Kim S.-J."/>
            <person name="Kim J.-S."/>
            <person name="Hong S.-B."/>
            <person name="Kwon S.-W."/>
        </authorList>
    </citation>
    <scope>NUCLEOTIDE SEQUENCE [LARGE SCALE GENOMIC DNA]</scope>
    <source>
        <strain evidence="7 8">KACC 21233</strain>
    </source>
</reference>
<dbReference type="SUPFAM" id="SSF53092">
    <property type="entry name" value="Creatinase/prolidase N-terminal domain"/>
    <property type="match status" value="1"/>
</dbReference>
<keyword evidence="3" id="KW-0378">Hydrolase</keyword>
<evidence type="ECO:0000313" key="7">
    <source>
        <dbReference type="EMBL" id="QEO18454.1"/>
    </source>
</evidence>
<name>A0A5C1YQ18_9PROT</name>
<feature type="domain" description="Creatinase N-terminal" evidence="5">
    <location>
        <begin position="9"/>
        <end position="135"/>
    </location>
</feature>
<evidence type="ECO:0000313" key="8">
    <source>
        <dbReference type="Proteomes" id="UP000324536"/>
    </source>
</evidence>
<dbReference type="CDD" id="cd01085">
    <property type="entry name" value="APP"/>
    <property type="match status" value="1"/>
</dbReference>
<dbReference type="GO" id="GO:0005737">
    <property type="term" value="C:cytoplasm"/>
    <property type="evidence" value="ECO:0007669"/>
    <property type="project" value="UniProtKB-ARBA"/>
</dbReference>
<dbReference type="Gene3D" id="3.40.350.10">
    <property type="entry name" value="Creatinase/prolidase N-terminal domain"/>
    <property type="match status" value="2"/>
</dbReference>
<evidence type="ECO:0000256" key="3">
    <source>
        <dbReference type="ARBA" id="ARBA00022801"/>
    </source>
</evidence>
<dbReference type="Pfam" id="PF16188">
    <property type="entry name" value="Peptidase_M24_C"/>
    <property type="match status" value="1"/>
</dbReference>
<dbReference type="InterPro" id="IPR000994">
    <property type="entry name" value="Pept_M24"/>
</dbReference>
<dbReference type="PANTHER" id="PTHR43763:SF6">
    <property type="entry name" value="XAA-PRO AMINOPEPTIDASE 1"/>
    <property type="match status" value="1"/>
</dbReference>
<dbReference type="InterPro" id="IPR029149">
    <property type="entry name" value="Creatin/AminoP/Spt16_N"/>
</dbReference>
<comment type="similarity">
    <text evidence="1">Belongs to the peptidase M24B family.</text>
</comment>
<feature type="domain" description="Peptidase M24 C-terminal" evidence="6">
    <location>
        <begin position="531"/>
        <end position="590"/>
    </location>
</feature>
<protein>
    <submittedName>
        <fullName evidence="7">Aminopeptidase P family protein</fullName>
    </submittedName>
</protein>
<keyword evidence="7" id="KW-0645">Protease</keyword>
<keyword evidence="8" id="KW-1185">Reference proteome</keyword>
<dbReference type="Pfam" id="PF16189">
    <property type="entry name" value="Creatinase_N_2"/>
    <property type="match status" value="1"/>
</dbReference>
<evidence type="ECO:0000259" key="6">
    <source>
        <dbReference type="Pfam" id="PF16188"/>
    </source>
</evidence>
<proteinExistence type="inferred from homology"/>
<dbReference type="GO" id="GO:0046872">
    <property type="term" value="F:metal ion binding"/>
    <property type="evidence" value="ECO:0007669"/>
    <property type="project" value="UniProtKB-KW"/>
</dbReference>
<sequence length="593" mass="63729">MTAPTSPHLTALRTLLEQEGLDGLIIPHGDEYLGEYTPDCAQRLAWLTGFTGSAGTAIVLSNTAAVFSDGRYTTQLAQQVDQASWQCLHSLNTPPATWLGQTAPAHSRIGYDPRLMSQAELAPYQAITSIELVPTPDNLTDRLWVDRPAQPMAPACIHTLDHAGESATSKRTRLAQGLADAGVAAAVISDSASIAWLLNIRGSDIPCTPVVLAFAILHADSTVDLFLPLEKIPPTVQAWLGAEVRLHAPEALEHRLAELAGQTVGVDPASNAVWFSQTLTRHGAQARPLPDPCLLPKACKNTTEQHGMRTAHLRDGVALCRFLHWLDTQGRGTTEIAASERLAAFRAEQEGYREDSFPAISGAGPNGAIIHYHATPQSNRILAENEVYLIDSGGQYPEGTTDVTRTIWTGPGSAPAPLRDAFTRVLKGNLALGRARFPAGTKGFALDVLARNALWQAGLDYDHGTGHGVGSFLSVHEGPARISKAANPIALESGMVLSNEPGFYKPGAYGIRLETLVLVKPAATPDSDRVFLEFETLTLAPFDRRMIDPTLLGPEDTTTLDTYHARIVQLIGPHLPVDVRNWLHAACAPLTTP</sequence>
<dbReference type="Proteomes" id="UP000324536">
    <property type="component" value="Chromosome"/>
</dbReference>
<gene>
    <name evidence="7" type="ORF">FLP30_12605</name>
</gene>
<keyword evidence="7" id="KW-0031">Aminopeptidase</keyword>
<dbReference type="OrthoDB" id="9806388at2"/>
<evidence type="ECO:0000256" key="2">
    <source>
        <dbReference type="ARBA" id="ARBA00022723"/>
    </source>
</evidence>
<dbReference type="RefSeq" id="WP_149280114.1">
    <property type="nucleotide sequence ID" value="NZ_CP043506.1"/>
</dbReference>
<dbReference type="FunFam" id="3.90.230.10:FF:000009">
    <property type="entry name" value="xaa-Pro aminopeptidase 2"/>
    <property type="match status" value="1"/>
</dbReference>
<dbReference type="Pfam" id="PF01321">
    <property type="entry name" value="Creatinase_N"/>
    <property type="match status" value="1"/>
</dbReference>
<dbReference type="Gene3D" id="3.90.230.10">
    <property type="entry name" value="Creatinase/methionine aminopeptidase superfamily"/>
    <property type="match status" value="1"/>
</dbReference>
<evidence type="ECO:0000259" key="5">
    <source>
        <dbReference type="Pfam" id="PF01321"/>
    </source>
</evidence>
<dbReference type="AlphaFoldDB" id="A0A5C1YQ18"/>
<dbReference type="PANTHER" id="PTHR43763">
    <property type="entry name" value="XAA-PRO AMINOPEPTIDASE 1"/>
    <property type="match status" value="1"/>
</dbReference>
<evidence type="ECO:0000256" key="1">
    <source>
        <dbReference type="ARBA" id="ARBA00008766"/>
    </source>
</evidence>
<dbReference type="InterPro" id="IPR000587">
    <property type="entry name" value="Creatinase_N"/>
</dbReference>
<dbReference type="InterPro" id="IPR033740">
    <property type="entry name" value="Pept_M24B"/>
</dbReference>
<dbReference type="KEGG" id="acek:FLP30_12605"/>
<dbReference type="InterPro" id="IPR036005">
    <property type="entry name" value="Creatinase/aminopeptidase-like"/>
</dbReference>
<dbReference type="EMBL" id="CP043506">
    <property type="protein sequence ID" value="QEO18454.1"/>
    <property type="molecule type" value="Genomic_DNA"/>
</dbReference>
<dbReference type="GO" id="GO:0070006">
    <property type="term" value="F:metalloaminopeptidase activity"/>
    <property type="evidence" value="ECO:0007669"/>
    <property type="project" value="InterPro"/>
</dbReference>
<keyword evidence="2" id="KW-0479">Metal-binding</keyword>
<feature type="domain" description="Peptidase M24" evidence="4">
    <location>
        <begin position="307"/>
        <end position="520"/>
    </location>
</feature>
<dbReference type="InterPro" id="IPR050422">
    <property type="entry name" value="X-Pro_aminopeptidase_P"/>
</dbReference>
<dbReference type="SUPFAM" id="SSF55920">
    <property type="entry name" value="Creatinase/aminopeptidase"/>
    <property type="match status" value="1"/>
</dbReference>
<evidence type="ECO:0000259" key="4">
    <source>
        <dbReference type="Pfam" id="PF00557"/>
    </source>
</evidence>
<dbReference type="Pfam" id="PF00557">
    <property type="entry name" value="Peptidase_M24"/>
    <property type="match status" value="1"/>
</dbReference>